<evidence type="ECO:0000313" key="4">
    <source>
        <dbReference type="EMBL" id="JAV55838.1"/>
    </source>
</evidence>
<evidence type="ECO:0000256" key="3">
    <source>
        <dbReference type="ARBA" id="ARBA00022746"/>
    </source>
</evidence>
<accession>A0A1Y1K5Y6</accession>
<dbReference type="EMBL" id="GEZM01094181">
    <property type="protein sequence ID" value="JAV55838.1"/>
    <property type="molecule type" value="Transcribed_RNA"/>
</dbReference>
<evidence type="ECO:0000256" key="2">
    <source>
        <dbReference type="ARBA" id="ARBA00012396"/>
    </source>
</evidence>
<dbReference type="Proteomes" id="UP000327044">
    <property type="component" value="Unassembled WGS sequence"/>
</dbReference>
<evidence type="ECO:0000256" key="1">
    <source>
        <dbReference type="ARBA" id="ARBA00001805"/>
    </source>
</evidence>
<comment type="catalytic activity">
    <reaction evidence="1">
        <text>2 (2E,6E,10E)-geranylgeranyl diphosphate = 15-cis-phytoene + 2 diphosphate</text>
        <dbReference type="Rhea" id="RHEA:34475"/>
        <dbReference type="ChEBI" id="CHEBI:27787"/>
        <dbReference type="ChEBI" id="CHEBI:33019"/>
        <dbReference type="ChEBI" id="CHEBI:58756"/>
        <dbReference type="EC" id="2.5.1.32"/>
    </reaction>
</comment>
<dbReference type="FunCoup" id="A0A1Y1K5Y6">
    <property type="interactions" value="1795"/>
</dbReference>
<proteinExistence type="predicted"/>
<reference evidence="4" key="1">
    <citation type="journal article" date="2016" name="Sci. Rep.">
        <title>Molecular characterization of firefly nuptial gifts: a multi-omics approach sheds light on postcopulatory sexual selection.</title>
        <authorList>
            <person name="Al-Wathiqui N."/>
            <person name="Fallon T.R."/>
            <person name="South A."/>
            <person name="Weng J.K."/>
            <person name="Lewis S.M."/>
        </authorList>
    </citation>
    <scope>NUCLEOTIDE SEQUENCE</scope>
</reference>
<reference evidence="5 6" key="2">
    <citation type="journal article" date="2018" name="Elife">
        <title>Firefly genomes illuminate parallel origins of bioluminescence in beetles.</title>
        <authorList>
            <person name="Fallon T.R."/>
            <person name="Lower S.E."/>
            <person name="Chang C.H."/>
            <person name="Bessho-Uehara M."/>
            <person name="Martin G.J."/>
            <person name="Bewick A.J."/>
            <person name="Behringer M."/>
            <person name="Debat H.J."/>
            <person name="Wong I."/>
            <person name="Day J.C."/>
            <person name="Suvorov A."/>
            <person name="Silva C.J."/>
            <person name="Stanger-Hall K.F."/>
            <person name="Hall D.W."/>
            <person name="Schmitz R.J."/>
            <person name="Nelson D.R."/>
            <person name="Lewis S.M."/>
            <person name="Shigenobu S."/>
            <person name="Bybee S.M."/>
            <person name="Larracuente A.M."/>
            <person name="Oba Y."/>
            <person name="Weng J.K."/>
        </authorList>
    </citation>
    <scope>NUCLEOTIDE SEQUENCE [LARGE SCALE GENOMIC DNA]</scope>
    <source>
        <strain evidence="5">1611_PpyrPB1</strain>
        <tissue evidence="5">Whole body</tissue>
    </source>
</reference>
<name>A0A1Y1K5Y6_PHOPY</name>
<dbReference type="InterPro" id="IPR008949">
    <property type="entry name" value="Isoprenoid_synthase_dom_sf"/>
</dbReference>
<dbReference type="SUPFAM" id="SSF48576">
    <property type="entry name" value="Terpenoid synthases"/>
    <property type="match status" value="1"/>
</dbReference>
<dbReference type="OrthoDB" id="270318at2759"/>
<dbReference type="PANTHER" id="PTHR31480">
    <property type="entry name" value="BIFUNCTIONAL LYCOPENE CYCLASE/PHYTOENE SYNTHASE"/>
    <property type="match status" value="1"/>
</dbReference>
<organism evidence="4">
    <name type="scientific">Photinus pyralis</name>
    <name type="common">Common eastern firefly</name>
    <name type="synonym">Lampyris pyralis</name>
    <dbReference type="NCBI Taxonomy" id="7054"/>
    <lineage>
        <taxon>Eukaryota</taxon>
        <taxon>Metazoa</taxon>
        <taxon>Ecdysozoa</taxon>
        <taxon>Arthropoda</taxon>
        <taxon>Hexapoda</taxon>
        <taxon>Insecta</taxon>
        <taxon>Pterygota</taxon>
        <taxon>Neoptera</taxon>
        <taxon>Endopterygota</taxon>
        <taxon>Coleoptera</taxon>
        <taxon>Polyphaga</taxon>
        <taxon>Elateriformia</taxon>
        <taxon>Elateroidea</taxon>
        <taxon>Lampyridae</taxon>
        <taxon>Lampyrinae</taxon>
        <taxon>Photinus</taxon>
    </lineage>
</organism>
<gene>
    <name evidence="5" type="ORF">PPYR_08207</name>
</gene>
<evidence type="ECO:0000313" key="6">
    <source>
        <dbReference type="Proteomes" id="UP000327044"/>
    </source>
</evidence>
<dbReference type="GO" id="GO:0016117">
    <property type="term" value="P:carotenoid biosynthetic process"/>
    <property type="evidence" value="ECO:0007669"/>
    <property type="project" value="UniProtKB-KW"/>
</dbReference>
<protein>
    <recommendedName>
        <fullName evidence="2">15-cis-phytoene synthase</fullName>
        <ecNumber evidence="2">2.5.1.32</ecNumber>
    </recommendedName>
</protein>
<dbReference type="InParanoid" id="A0A1Y1K5Y6"/>
<sequence length="316" mass="36447">MFIYLRPTFSKKFTNVSRFKAITISSRKCSASKTTSTSSYCMNSVKQHDYENFICTLLLKDEARSCAFAVRAFNVEVSRVLDQVSKSDIGLMRMKFWEDALLACFSKDISKIPQHPVALELFKAITRCNLTKRYFTSLIKSRYDLLKHNTFENLEAIEAHSEKSISSVYYLILEGSKVRNVNADHAASHLGKAQGLVQQLRCVHMAKNLNAIPLPQDILVKHQVSHEEILRCRPSSRLSECSFEVASRAHQHLVKARGILKNVPEEGRRALLPAVAVHNYLDKLQKLDYNVFDPHLQVRSWWWIPRVWFTNLKKKY</sequence>
<dbReference type="AlphaFoldDB" id="A0A1Y1K5Y6"/>
<dbReference type="InterPro" id="IPR002060">
    <property type="entry name" value="Squ/phyt_synthse"/>
</dbReference>
<dbReference type="EMBL" id="VVIM01000006">
    <property type="protein sequence ID" value="KAB0797213.1"/>
    <property type="molecule type" value="Genomic_DNA"/>
</dbReference>
<dbReference type="Gene3D" id="1.10.600.10">
    <property type="entry name" value="Farnesyl Diphosphate Synthase"/>
    <property type="match status" value="1"/>
</dbReference>
<keyword evidence="3" id="KW-0125">Carotenoid biosynthesis</keyword>
<dbReference type="EC" id="2.5.1.32" evidence="2"/>
<keyword evidence="6" id="KW-1185">Reference proteome</keyword>
<dbReference type="Pfam" id="PF00494">
    <property type="entry name" value="SQS_PSY"/>
    <property type="match status" value="1"/>
</dbReference>
<evidence type="ECO:0000313" key="5">
    <source>
        <dbReference type="EMBL" id="KAB0797213.1"/>
    </source>
</evidence>
<reference evidence="5" key="3">
    <citation type="submission" date="2019-08" db="EMBL/GenBank/DDBJ databases">
        <authorList>
            <consortium name="Photinus pyralis genome working group"/>
            <person name="Fallon T.R."/>
            <person name="Sander Lower S.E."/>
            <person name="Weng J.-K."/>
        </authorList>
    </citation>
    <scope>NUCLEOTIDE SEQUENCE</scope>
    <source>
        <strain evidence="5">1611_PpyrPB1</strain>
        <tissue evidence="5">Whole body</tissue>
    </source>
</reference>